<dbReference type="AlphaFoldDB" id="A0A7J6D6B0"/>
<evidence type="ECO:0000256" key="1">
    <source>
        <dbReference type="SAM" id="MobiDB-lite"/>
    </source>
</evidence>
<dbReference type="EMBL" id="JAAMOB010000004">
    <property type="protein sequence ID" value="KAF4114524.1"/>
    <property type="molecule type" value="Genomic_DNA"/>
</dbReference>
<feature type="compositionally biased region" description="Basic residues" evidence="1">
    <location>
        <begin position="167"/>
        <end position="177"/>
    </location>
</feature>
<evidence type="ECO:0000313" key="2">
    <source>
        <dbReference type="EMBL" id="KAF4114524.1"/>
    </source>
</evidence>
<feature type="region of interest" description="Disordered" evidence="1">
    <location>
        <begin position="121"/>
        <end position="191"/>
    </location>
</feature>
<evidence type="ECO:0000313" key="3">
    <source>
        <dbReference type="Proteomes" id="UP000579812"/>
    </source>
</evidence>
<accession>A0A7J6D6B0</accession>
<sequence length="191" mass="20832">MATVCKICAGPIEPPDQHDHCVACLGLAHAEAALVESDCGHCADLPARVLRTRRDMIRGLFGVRPTAASVPLEEGDDTMSISASEREDWAGSEPDQTDSSGSPDLQEELMRVLSRAVQELELTWSPPEEPARSKLDSWDNPRPATAAVTATAPRQEPDVRRKAWGPGRKRQGQRRSPRRDSRPPPVAKPSS</sequence>
<comment type="caution">
    <text evidence="2">The sequence shown here is derived from an EMBL/GenBank/DDBJ whole genome shotgun (WGS) entry which is preliminary data.</text>
</comment>
<organism evidence="2 3">
    <name type="scientific">Onychostoma macrolepis</name>
    <dbReference type="NCBI Taxonomy" id="369639"/>
    <lineage>
        <taxon>Eukaryota</taxon>
        <taxon>Metazoa</taxon>
        <taxon>Chordata</taxon>
        <taxon>Craniata</taxon>
        <taxon>Vertebrata</taxon>
        <taxon>Euteleostomi</taxon>
        <taxon>Actinopterygii</taxon>
        <taxon>Neopterygii</taxon>
        <taxon>Teleostei</taxon>
        <taxon>Ostariophysi</taxon>
        <taxon>Cypriniformes</taxon>
        <taxon>Cyprinidae</taxon>
        <taxon>Acrossocheilinae</taxon>
        <taxon>Onychostoma</taxon>
    </lineage>
</organism>
<name>A0A7J6D6B0_9TELE</name>
<feature type="compositionally biased region" description="Basic and acidic residues" evidence="1">
    <location>
        <begin position="129"/>
        <end position="139"/>
    </location>
</feature>
<feature type="region of interest" description="Disordered" evidence="1">
    <location>
        <begin position="71"/>
        <end position="106"/>
    </location>
</feature>
<gene>
    <name evidence="2" type="ORF">G5714_004747</name>
</gene>
<feature type="compositionally biased region" description="Low complexity" evidence="1">
    <location>
        <begin position="141"/>
        <end position="154"/>
    </location>
</feature>
<keyword evidence="3" id="KW-1185">Reference proteome</keyword>
<dbReference type="Proteomes" id="UP000579812">
    <property type="component" value="Unassembled WGS sequence"/>
</dbReference>
<reference evidence="2 3" key="1">
    <citation type="submission" date="2020-04" db="EMBL/GenBank/DDBJ databases">
        <title>Chromosome-level genome assembly of a cyprinid fish Onychostoma macrolepis by integration of Nanopore Sequencing, Bionano and Hi-C technology.</title>
        <authorList>
            <person name="Wang D."/>
        </authorList>
    </citation>
    <scope>NUCLEOTIDE SEQUENCE [LARGE SCALE GENOMIC DNA]</scope>
    <source>
        <strain evidence="2">SWU-2019</strain>
        <tissue evidence="2">Muscle</tissue>
    </source>
</reference>
<proteinExistence type="predicted"/>
<protein>
    <submittedName>
        <fullName evidence="2">Uncharacterized protein</fullName>
    </submittedName>
</protein>